<dbReference type="Proteomes" id="UP000635245">
    <property type="component" value="Unassembled WGS sequence"/>
</dbReference>
<gene>
    <name evidence="4" type="ORF">JHE00_23940</name>
</gene>
<dbReference type="SMART" id="SM00116">
    <property type="entry name" value="CBS"/>
    <property type="match status" value="2"/>
</dbReference>
<dbReference type="InterPro" id="IPR000644">
    <property type="entry name" value="CBS_dom"/>
</dbReference>
<dbReference type="AlphaFoldDB" id="A0A934QVM9"/>
<dbReference type="Pfam" id="PF00571">
    <property type="entry name" value="CBS"/>
    <property type="match status" value="2"/>
</dbReference>
<reference evidence="4" key="1">
    <citation type="submission" date="2020-12" db="EMBL/GenBank/DDBJ databases">
        <title>Prauserella sp. ASG 168, a novel actinomycete isolated from cave rock.</title>
        <authorList>
            <person name="Suriyachadkun C."/>
        </authorList>
    </citation>
    <scope>NUCLEOTIDE SEQUENCE</scope>
    <source>
        <strain evidence="4">ASG 168</strain>
    </source>
</reference>
<evidence type="ECO:0000259" key="3">
    <source>
        <dbReference type="PROSITE" id="PS51371"/>
    </source>
</evidence>
<name>A0A934QVM9_9PSEU</name>
<dbReference type="CDD" id="cd02205">
    <property type="entry name" value="CBS_pair_SF"/>
    <property type="match status" value="1"/>
</dbReference>
<keyword evidence="5" id="KW-1185">Reference proteome</keyword>
<dbReference type="InterPro" id="IPR051257">
    <property type="entry name" value="Diverse_CBS-Domain"/>
</dbReference>
<evidence type="ECO:0000256" key="2">
    <source>
        <dbReference type="PROSITE-ProRule" id="PRU00703"/>
    </source>
</evidence>
<dbReference type="PANTHER" id="PTHR43080">
    <property type="entry name" value="CBS DOMAIN-CONTAINING PROTEIN CBSX3, MITOCHONDRIAL"/>
    <property type="match status" value="1"/>
</dbReference>
<dbReference type="InterPro" id="IPR046342">
    <property type="entry name" value="CBS_dom_sf"/>
</dbReference>
<evidence type="ECO:0000256" key="1">
    <source>
        <dbReference type="ARBA" id="ARBA00023122"/>
    </source>
</evidence>
<protein>
    <submittedName>
        <fullName evidence="4">CBS domain-containing protein</fullName>
    </submittedName>
</protein>
<sequence>MHARDIMSRPVVTVYPDTTVLDAIALLLRYGFAALLVVDEDDHAVGIFTEADALRAQTAASDAPAEAAVASSMTSPVEVVTADTDVVRIGQKMLTDGLRCIPVVDDGVLVGVVSRRDLLHPLVRQDDAIAAQLRGLLADYDGHRHRWTVEVAGGMATIRGEFADAAERSMLDALAKTVPGVLRTQLLARPANV</sequence>
<feature type="domain" description="CBS" evidence="3">
    <location>
        <begin position="7"/>
        <end position="63"/>
    </location>
</feature>
<dbReference type="EMBL" id="JAENJH010000006">
    <property type="protein sequence ID" value="MBK1787386.1"/>
    <property type="molecule type" value="Genomic_DNA"/>
</dbReference>
<evidence type="ECO:0000313" key="5">
    <source>
        <dbReference type="Proteomes" id="UP000635245"/>
    </source>
</evidence>
<dbReference type="SUPFAM" id="SSF54631">
    <property type="entry name" value="CBS-domain pair"/>
    <property type="match status" value="1"/>
</dbReference>
<dbReference type="PANTHER" id="PTHR43080:SF2">
    <property type="entry name" value="CBS DOMAIN-CONTAINING PROTEIN"/>
    <property type="match status" value="1"/>
</dbReference>
<dbReference type="PROSITE" id="PS51371">
    <property type="entry name" value="CBS"/>
    <property type="match status" value="2"/>
</dbReference>
<evidence type="ECO:0000313" key="4">
    <source>
        <dbReference type="EMBL" id="MBK1787386.1"/>
    </source>
</evidence>
<dbReference type="RefSeq" id="WP_200321930.1">
    <property type="nucleotide sequence ID" value="NZ_JAENJH010000006.1"/>
</dbReference>
<comment type="caution">
    <text evidence="4">The sequence shown here is derived from an EMBL/GenBank/DDBJ whole genome shotgun (WGS) entry which is preliminary data.</text>
</comment>
<organism evidence="4 5">
    <name type="scientific">Prauserella cavernicola</name>
    <dbReference type="NCBI Taxonomy" id="2800127"/>
    <lineage>
        <taxon>Bacteria</taxon>
        <taxon>Bacillati</taxon>
        <taxon>Actinomycetota</taxon>
        <taxon>Actinomycetes</taxon>
        <taxon>Pseudonocardiales</taxon>
        <taxon>Pseudonocardiaceae</taxon>
        <taxon>Prauserella</taxon>
    </lineage>
</organism>
<accession>A0A934QVM9</accession>
<proteinExistence type="predicted"/>
<keyword evidence="1 2" id="KW-0129">CBS domain</keyword>
<dbReference type="Gene3D" id="3.10.580.10">
    <property type="entry name" value="CBS-domain"/>
    <property type="match status" value="1"/>
</dbReference>
<feature type="domain" description="CBS" evidence="3">
    <location>
        <begin position="73"/>
        <end position="128"/>
    </location>
</feature>